<dbReference type="EMBL" id="CP076132">
    <property type="protein sequence ID" value="QWG01967.1"/>
    <property type="molecule type" value="Genomic_DNA"/>
</dbReference>
<keyword evidence="1" id="KW-0378">Hydrolase</keyword>
<dbReference type="Pfam" id="PF01832">
    <property type="entry name" value="Glucosaminidase"/>
    <property type="match status" value="1"/>
</dbReference>
<dbReference type="InterPro" id="IPR051056">
    <property type="entry name" value="Glycosyl_Hydrolase_73"/>
</dbReference>
<evidence type="ECO:0000313" key="4">
    <source>
        <dbReference type="EMBL" id="QWG01967.1"/>
    </source>
</evidence>
<feature type="transmembrane region" description="Helical" evidence="2">
    <location>
        <begin position="36"/>
        <end position="59"/>
    </location>
</feature>
<dbReference type="Proteomes" id="UP000678679">
    <property type="component" value="Chromosome 1"/>
</dbReference>
<evidence type="ECO:0000256" key="1">
    <source>
        <dbReference type="ARBA" id="ARBA00022801"/>
    </source>
</evidence>
<keyword evidence="2" id="KW-0472">Membrane</keyword>
<protein>
    <submittedName>
        <fullName evidence="4">Glucosaminidase domain-containing protein</fullName>
    </submittedName>
</protein>
<dbReference type="GO" id="GO:0004040">
    <property type="term" value="F:amidase activity"/>
    <property type="evidence" value="ECO:0007669"/>
    <property type="project" value="InterPro"/>
</dbReference>
<proteinExistence type="predicted"/>
<keyword evidence="5" id="KW-1185">Reference proteome</keyword>
<keyword evidence="2" id="KW-0812">Transmembrane</keyword>
<accession>A0AAX1N432</accession>
<name>A0AAX1N432_9BACT</name>
<gene>
    <name evidence="4" type="ORF">KMW28_20425</name>
</gene>
<reference evidence="4 5" key="1">
    <citation type="submission" date="2021-05" db="EMBL/GenBank/DDBJ databases">
        <title>Comparative genomic studies on the polysaccharide-degrading batcterial strains of the Flammeovirga genus.</title>
        <authorList>
            <person name="Zewei F."/>
            <person name="Zheng Z."/>
            <person name="Yu L."/>
            <person name="Ruyue G."/>
            <person name="Yanhong M."/>
            <person name="Yuanyuan C."/>
            <person name="Jingyan G."/>
            <person name="Wenjun H."/>
        </authorList>
    </citation>
    <scope>NUCLEOTIDE SEQUENCE [LARGE SCALE GENOMIC DNA]</scope>
    <source>
        <strain evidence="4 5">NBRC:100898</strain>
    </source>
</reference>
<dbReference type="PANTHER" id="PTHR33308:SF9">
    <property type="entry name" value="PEPTIDOGLYCAN HYDROLASE FLGJ"/>
    <property type="match status" value="1"/>
</dbReference>
<feature type="domain" description="Mannosyl-glycoprotein endo-beta-N-acetylglucosamidase-like" evidence="3">
    <location>
        <begin position="186"/>
        <end position="368"/>
    </location>
</feature>
<dbReference type="AlphaFoldDB" id="A0AAX1N432"/>
<evidence type="ECO:0000256" key="2">
    <source>
        <dbReference type="SAM" id="Phobius"/>
    </source>
</evidence>
<dbReference type="PANTHER" id="PTHR33308">
    <property type="entry name" value="PEPTIDOGLYCAN HYDROLASE FLGJ"/>
    <property type="match status" value="1"/>
</dbReference>
<keyword evidence="2" id="KW-1133">Transmembrane helix</keyword>
<dbReference type="Gene3D" id="1.10.530.10">
    <property type="match status" value="1"/>
</dbReference>
<dbReference type="SMART" id="SM00047">
    <property type="entry name" value="LYZ2"/>
    <property type="match status" value="1"/>
</dbReference>
<evidence type="ECO:0000259" key="3">
    <source>
        <dbReference type="SMART" id="SM00047"/>
    </source>
</evidence>
<dbReference type="KEGG" id="fya:KMW28_20425"/>
<organism evidence="4 5">
    <name type="scientific">Flammeovirga yaeyamensis</name>
    <dbReference type="NCBI Taxonomy" id="367791"/>
    <lineage>
        <taxon>Bacteria</taxon>
        <taxon>Pseudomonadati</taxon>
        <taxon>Bacteroidota</taxon>
        <taxon>Cytophagia</taxon>
        <taxon>Cytophagales</taxon>
        <taxon>Flammeovirgaceae</taxon>
        <taxon>Flammeovirga</taxon>
    </lineage>
</organism>
<evidence type="ECO:0000313" key="5">
    <source>
        <dbReference type="Proteomes" id="UP000678679"/>
    </source>
</evidence>
<sequence length="369" mass="42206">MFLLKTTSELSVQSKNGLAFGLKYPNNFYFRFNGNIYTVIVNPKFVLSLIVLFAGIFLVQLLRQPVDKVIYVQAPVAVNYGAQQQPTIDQFIEDFDLETLPSTPSDVQETSVVPVQFVNNNYADYKTAKLDKANTTIDKFIIERQLIVTDFLIEHKVSRVDQLSNQKLLVLNKEINDKFRKLVLDQMSVPPHVYAFFTSTVPLQKVETALMEQAKYHVPASITLAQAALETGYGKRVVGNNYFGVKDKSKKTKPITTTEYYTLEEYKMNKNIVVSSSKIKKGGRVLYKCTVKDSFAQYQTPWESFRAHSVFLNKQKRYAPLFTQGRDYKAWANMIGSTKYGGVGYATSPLYGELLKKIIQRYHLYLLDY</sequence>
<dbReference type="InterPro" id="IPR002901">
    <property type="entry name" value="MGlyc_endo_b_GlcNAc-like_dom"/>
</dbReference>
<dbReference type="RefSeq" id="WP_169665650.1">
    <property type="nucleotide sequence ID" value="NZ_CP076132.1"/>
</dbReference>